<dbReference type="OrthoDB" id="9806902at2"/>
<keyword evidence="3" id="KW-0378">Hydrolase</keyword>
<dbReference type="SUPFAM" id="SSF53474">
    <property type="entry name" value="alpha/beta-Hydrolases"/>
    <property type="match status" value="1"/>
</dbReference>
<evidence type="ECO:0000313" key="2">
    <source>
        <dbReference type="EMBL" id="MCY9597630.1"/>
    </source>
</evidence>
<sequence length="317" mass="35579">MKESHFHLNEETQTPVFVYRWEPEPGTPLRGAVQIAHGMAEHALRYKRFAEKLTARGYIVYANDHRGHGRTAAHKNDLGYPGPDGFAGMTDDMIDLGRRIHEEQGGLPLYLVGHSMGSFLSQKVMYRAPQLYEGVALLGTNGPKGVILKAGVLLAKLLVTRSGDCVRSKFLSHTALGSFNRPFRPNRTEFDWLSTDEAEVDKFVKDPLCGYVCTTGFFKDFFIHLSDIHLKRHMRSIPKHLPVLLLAGDKDPVGGQGKGVRRLAALYRKLGLEQVDCKLYENKRHEILNEVNREEVMEDVISWLVSTGGLIKEPATS</sequence>
<keyword evidence="5" id="KW-1185">Reference proteome</keyword>
<dbReference type="InterPro" id="IPR051044">
    <property type="entry name" value="MAG_DAG_Lipase"/>
</dbReference>
<reference evidence="3 4" key="1">
    <citation type="submission" date="2018-01" db="EMBL/GenBank/DDBJ databases">
        <title>The whole genome sequencing and assembly of Paenibacillus chitinolyticus KCCM 41400 strain.</title>
        <authorList>
            <person name="Kim J.-Y."/>
            <person name="Park M.-K."/>
            <person name="Lee Y.-J."/>
            <person name="Yi H."/>
            <person name="Bahn Y.-S."/>
            <person name="Kim J.F."/>
            <person name="Lee D.-W."/>
        </authorList>
    </citation>
    <scope>NUCLEOTIDE SEQUENCE [LARGE SCALE GENOMIC DNA]</scope>
    <source>
        <strain evidence="3 4">KCCM 41400</strain>
    </source>
</reference>
<dbReference type="Gene3D" id="3.40.50.1820">
    <property type="entry name" value="alpha/beta hydrolase"/>
    <property type="match status" value="1"/>
</dbReference>
<dbReference type="Proteomes" id="UP000288943">
    <property type="component" value="Chromosome"/>
</dbReference>
<name>A0A410WWG4_9BACL</name>
<reference evidence="2 5" key="2">
    <citation type="submission" date="2022-05" db="EMBL/GenBank/DDBJ databases">
        <title>Genome Sequencing of Bee-Associated Microbes.</title>
        <authorList>
            <person name="Dunlap C."/>
        </authorList>
    </citation>
    <scope>NUCLEOTIDE SEQUENCE [LARGE SCALE GENOMIC DNA]</scope>
    <source>
        <strain evidence="2 5">NRRL B-23120</strain>
    </source>
</reference>
<dbReference type="Pfam" id="PF12146">
    <property type="entry name" value="Hydrolase_4"/>
    <property type="match status" value="1"/>
</dbReference>
<dbReference type="EMBL" id="JAMDMJ010000023">
    <property type="protein sequence ID" value="MCY9597630.1"/>
    <property type="molecule type" value="Genomic_DNA"/>
</dbReference>
<evidence type="ECO:0000259" key="1">
    <source>
        <dbReference type="Pfam" id="PF12146"/>
    </source>
</evidence>
<dbReference type="AlphaFoldDB" id="A0A410WWG4"/>
<organism evidence="3 4">
    <name type="scientific">Paenibacillus chitinolyticus</name>
    <dbReference type="NCBI Taxonomy" id="79263"/>
    <lineage>
        <taxon>Bacteria</taxon>
        <taxon>Bacillati</taxon>
        <taxon>Bacillota</taxon>
        <taxon>Bacilli</taxon>
        <taxon>Bacillales</taxon>
        <taxon>Paenibacillaceae</taxon>
        <taxon>Paenibacillus</taxon>
    </lineage>
</organism>
<dbReference type="KEGG" id="pchi:PC41400_13395"/>
<dbReference type="PANTHER" id="PTHR11614">
    <property type="entry name" value="PHOSPHOLIPASE-RELATED"/>
    <property type="match status" value="1"/>
</dbReference>
<dbReference type="InterPro" id="IPR029058">
    <property type="entry name" value="AB_hydrolase_fold"/>
</dbReference>
<evidence type="ECO:0000313" key="5">
    <source>
        <dbReference type="Proteomes" id="UP001527202"/>
    </source>
</evidence>
<dbReference type="EMBL" id="CP026520">
    <property type="protein sequence ID" value="QAV18617.1"/>
    <property type="molecule type" value="Genomic_DNA"/>
</dbReference>
<dbReference type="GO" id="GO:0016787">
    <property type="term" value="F:hydrolase activity"/>
    <property type="evidence" value="ECO:0007669"/>
    <property type="project" value="UniProtKB-KW"/>
</dbReference>
<accession>A0A410WWG4</accession>
<gene>
    <name evidence="2" type="ORF">M5X16_17850</name>
    <name evidence="3" type="ORF">PC41400_13395</name>
</gene>
<evidence type="ECO:0000313" key="3">
    <source>
        <dbReference type="EMBL" id="QAV18617.1"/>
    </source>
</evidence>
<dbReference type="RefSeq" id="WP_042228024.1">
    <property type="nucleotide sequence ID" value="NZ_CP026520.1"/>
</dbReference>
<proteinExistence type="predicted"/>
<dbReference type="Proteomes" id="UP001527202">
    <property type="component" value="Unassembled WGS sequence"/>
</dbReference>
<dbReference type="GeneID" id="95375808"/>
<evidence type="ECO:0000313" key="4">
    <source>
        <dbReference type="Proteomes" id="UP000288943"/>
    </source>
</evidence>
<feature type="domain" description="Serine aminopeptidase S33" evidence="1">
    <location>
        <begin position="29"/>
        <end position="291"/>
    </location>
</feature>
<protein>
    <submittedName>
        <fullName evidence="3">Alpha/beta hydrolase</fullName>
    </submittedName>
</protein>
<dbReference type="InterPro" id="IPR022742">
    <property type="entry name" value="Hydrolase_4"/>
</dbReference>